<reference evidence="2 3" key="1">
    <citation type="submission" date="2018-06" db="EMBL/GenBank/DDBJ databases">
        <title>Comparative genomics of Brasilonema spp. strains.</title>
        <authorList>
            <person name="Alvarenga D.O."/>
            <person name="Fiore M.F."/>
            <person name="Varani A.M."/>
        </authorList>
    </citation>
    <scope>NUCLEOTIDE SEQUENCE [LARGE SCALE GENOMIC DNA]</scope>
    <source>
        <strain evidence="2 3">CENA114</strain>
    </source>
</reference>
<keyword evidence="1" id="KW-1133">Transmembrane helix</keyword>
<name>A0A856MJJ6_9CYAN</name>
<accession>A0A856MJJ6</accession>
<dbReference type="RefSeq" id="WP_171977185.1">
    <property type="nucleotide sequence ID" value="NZ_CAWOXK010000001.1"/>
</dbReference>
<evidence type="ECO:0000313" key="2">
    <source>
        <dbReference type="EMBL" id="QDL10354.1"/>
    </source>
</evidence>
<gene>
    <name evidence="2" type="ORF">DP114_22840</name>
</gene>
<feature type="transmembrane region" description="Helical" evidence="1">
    <location>
        <begin position="63"/>
        <end position="81"/>
    </location>
</feature>
<feature type="transmembrane region" description="Helical" evidence="1">
    <location>
        <begin position="87"/>
        <end position="105"/>
    </location>
</feature>
<keyword evidence="1" id="KW-0812">Transmembrane</keyword>
<dbReference type="KEGG" id="bsen:DP114_22840"/>
<sequence>MNPPEEDLKSRLQKVEAEMNTSRVIVPQSQKLVKSSQSGFPSLYYNFVRFVTFFNNLSGVQKLVFSGVGLLLGLAILQAVLKLVAAVISLALLAILVYVGYKFLVSNNSVNQQ</sequence>
<protein>
    <submittedName>
        <fullName evidence="2">Uncharacterized protein</fullName>
    </submittedName>
</protein>
<evidence type="ECO:0000313" key="3">
    <source>
        <dbReference type="Proteomes" id="UP000503129"/>
    </source>
</evidence>
<keyword evidence="1" id="KW-0472">Membrane</keyword>
<dbReference type="EMBL" id="CP030118">
    <property type="protein sequence ID" value="QDL10354.1"/>
    <property type="molecule type" value="Genomic_DNA"/>
</dbReference>
<dbReference type="AlphaFoldDB" id="A0A856MJJ6"/>
<proteinExistence type="predicted"/>
<evidence type="ECO:0000256" key="1">
    <source>
        <dbReference type="SAM" id="Phobius"/>
    </source>
</evidence>
<organism evidence="2 3">
    <name type="scientific">Brasilonema sennae CENA114</name>
    <dbReference type="NCBI Taxonomy" id="415709"/>
    <lineage>
        <taxon>Bacteria</taxon>
        <taxon>Bacillati</taxon>
        <taxon>Cyanobacteriota</taxon>
        <taxon>Cyanophyceae</taxon>
        <taxon>Nostocales</taxon>
        <taxon>Scytonemataceae</taxon>
        <taxon>Brasilonema</taxon>
        <taxon>Bromeliae group (in: Brasilonema)</taxon>
    </lineage>
</organism>
<keyword evidence="3" id="KW-1185">Reference proteome</keyword>
<dbReference type="Proteomes" id="UP000503129">
    <property type="component" value="Chromosome"/>
</dbReference>